<evidence type="ECO:0000313" key="7">
    <source>
        <dbReference type="Proteomes" id="UP000679690"/>
    </source>
</evidence>
<dbReference type="Pfam" id="PF00126">
    <property type="entry name" value="HTH_1"/>
    <property type="match status" value="1"/>
</dbReference>
<keyword evidence="7" id="KW-1185">Reference proteome</keyword>
<gene>
    <name evidence="6" type="ORF">J5X75_30040</name>
</gene>
<protein>
    <submittedName>
        <fullName evidence="6">LysR family transcriptional regulator</fullName>
    </submittedName>
</protein>
<dbReference type="SUPFAM" id="SSF53850">
    <property type="entry name" value="Periplasmic binding protein-like II"/>
    <property type="match status" value="1"/>
</dbReference>
<organism evidence="6 7">
    <name type="scientific">Actinoplanes flavus</name>
    <dbReference type="NCBI Taxonomy" id="2820290"/>
    <lineage>
        <taxon>Bacteria</taxon>
        <taxon>Bacillati</taxon>
        <taxon>Actinomycetota</taxon>
        <taxon>Actinomycetes</taxon>
        <taxon>Micromonosporales</taxon>
        <taxon>Micromonosporaceae</taxon>
        <taxon>Actinoplanes</taxon>
    </lineage>
</organism>
<evidence type="ECO:0000259" key="5">
    <source>
        <dbReference type="PROSITE" id="PS50931"/>
    </source>
</evidence>
<evidence type="ECO:0000256" key="1">
    <source>
        <dbReference type="ARBA" id="ARBA00009437"/>
    </source>
</evidence>
<dbReference type="Gene3D" id="1.10.10.10">
    <property type="entry name" value="Winged helix-like DNA-binding domain superfamily/Winged helix DNA-binding domain"/>
    <property type="match status" value="1"/>
</dbReference>
<comment type="similarity">
    <text evidence="1">Belongs to the LysR transcriptional regulatory family.</text>
</comment>
<keyword evidence="4" id="KW-0804">Transcription</keyword>
<dbReference type="PROSITE" id="PS50931">
    <property type="entry name" value="HTH_LYSR"/>
    <property type="match status" value="1"/>
</dbReference>
<dbReference type="InterPro" id="IPR000847">
    <property type="entry name" value="LysR_HTH_N"/>
</dbReference>
<dbReference type="Gene3D" id="3.40.190.10">
    <property type="entry name" value="Periplasmic binding protein-like II"/>
    <property type="match status" value="2"/>
</dbReference>
<feature type="domain" description="HTH lysR-type" evidence="5">
    <location>
        <begin position="1"/>
        <end position="58"/>
    </location>
</feature>
<evidence type="ECO:0000256" key="3">
    <source>
        <dbReference type="ARBA" id="ARBA00023125"/>
    </source>
</evidence>
<dbReference type="PRINTS" id="PR00039">
    <property type="entry name" value="HTHLYSR"/>
</dbReference>
<proteinExistence type="inferred from homology"/>
<evidence type="ECO:0000256" key="2">
    <source>
        <dbReference type="ARBA" id="ARBA00023015"/>
    </source>
</evidence>
<reference evidence="6 7" key="1">
    <citation type="submission" date="2021-03" db="EMBL/GenBank/DDBJ databases">
        <title>Actinoplanes flavus sp. nov., a novel actinomycete isolated from Coconut Palm rhizosphere soil.</title>
        <authorList>
            <person name="Luo X."/>
        </authorList>
    </citation>
    <scope>NUCLEOTIDE SEQUENCE [LARGE SCALE GENOMIC DNA]</scope>
    <source>
        <strain evidence="6 7">NEAU-H7</strain>
    </source>
</reference>
<dbReference type="InterPro" id="IPR036388">
    <property type="entry name" value="WH-like_DNA-bd_sf"/>
</dbReference>
<dbReference type="PANTHER" id="PTHR30346">
    <property type="entry name" value="TRANSCRIPTIONAL DUAL REGULATOR HCAR-RELATED"/>
    <property type="match status" value="1"/>
</dbReference>
<keyword evidence="2" id="KW-0805">Transcription regulation</keyword>
<dbReference type="PANTHER" id="PTHR30346:SF0">
    <property type="entry name" value="HCA OPERON TRANSCRIPTIONAL ACTIVATOR HCAR"/>
    <property type="match status" value="1"/>
</dbReference>
<comment type="caution">
    <text evidence="6">The sequence shown here is derived from an EMBL/GenBank/DDBJ whole genome shotgun (WGS) entry which is preliminary data.</text>
</comment>
<dbReference type="EMBL" id="JAGFNS010000023">
    <property type="protein sequence ID" value="MBO3741758.1"/>
    <property type="molecule type" value="Genomic_DNA"/>
</dbReference>
<evidence type="ECO:0000313" key="6">
    <source>
        <dbReference type="EMBL" id="MBO3741758.1"/>
    </source>
</evidence>
<keyword evidence="3" id="KW-0238">DNA-binding</keyword>
<dbReference type="InterPro" id="IPR036390">
    <property type="entry name" value="WH_DNA-bd_sf"/>
</dbReference>
<dbReference type="Proteomes" id="UP000679690">
    <property type="component" value="Unassembled WGS sequence"/>
</dbReference>
<name>A0ABS3UT58_9ACTN</name>
<sequence length="279" mass="29972">METRELRYFVTVAEELHFSRAAERLGIAQPPLSRAIQQLERRLGVTLFDRDRRGVTLTGAGRVLLGEARSVLDGAAAAARRARRAASSPRSLTLVTKAGTNHELLRELLDANAAGPDPAEIEVLLCGMGEQARMLRDGRADVALMHRPFDDLAGFDTEDLLTEQLIAILPAGHPLAARTSLTTAEINDIPDLPVARWPRHDATYEPGPGPEIHDQLQLAQLIALGQAVGVNCASARSALWSAHAAIPLTDSPTVTTVLAWPPHSRSLAVAALVRTAAEL</sequence>
<dbReference type="Pfam" id="PF03466">
    <property type="entry name" value="LysR_substrate"/>
    <property type="match status" value="1"/>
</dbReference>
<evidence type="ECO:0000256" key="4">
    <source>
        <dbReference type="ARBA" id="ARBA00023163"/>
    </source>
</evidence>
<dbReference type="RefSeq" id="WP_208470979.1">
    <property type="nucleotide sequence ID" value="NZ_JAGFNS010000023.1"/>
</dbReference>
<dbReference type="SUPFAM" id="SSF46785">
    <property type="entry name" value="Winged helix' DNA-binding domain"/>
    <property type="match status" value="1"/>
</dbReference>
<accession>A0ABS3UT58</accession>
<dbReference type="InterPro" id="IPR005119">
    <property type="entry name" value="LysR_subst-bd"/>
</dbReference>